<dbReference type="EMBL" id="JAENIM010000039">
    <property type="protein sequence ID" value="MBK1791623.1"/>
    <property type="molecule type" value="Genomic_DNA"/>
</dbReference>
<protein>
    <submittedName>
        <fullName evidence="1">Uncharacterized protein</fullName>
    </submittedName>
</protein>
<sequence length="116" mass="13041">MSLLDFFFPDVAQATHLRRIADQSSLSSTQQRIASMQQQARSGVNEQRIANLENELAEMCLMVESLIEVLEDKQVLSRSELAQKVHEVDARDGVIDGKITKQVPAAKKPFQAKLKF</sequence>
<evidence type="ECO:0000313" key="2">
    <source>
        <dbReference type="Proteomes" id="UP000624703"/>
    </source>
</evidence>
<comment type="caution">
    <text evidence="1">The sequence shown here is derived from an EMBL/GenBank/DDBJ whole genome shotgun (WGS) entry which is preliminary data.</text>
</comment>
<proteinExistence type="predicted"/>
<evidence type="ECO:0000313" key="1">
    <source>
        <dbReference type="EMBL" id="MBK1791623.1"/>
    </source>
</evidence>
<organism evidence="1 2">
    <name type="scientific">Persicirhabdus sediminis</name>
    <dbReference type="NCBI Taxonomy" id="454144"/>
    <lineage>
        <taxon>Bacteria</taxon>
        <taxon>Pseudomonadati</taxon>
        <taxon>Verrucomicrobiota</taxon>
        <taxon>Verrucomicrobiia</taxon>
        <taxon>Verrucomicrobiales</taxon>
        <taxon>Verrucomicrobiaceae</taxon>
        <taxon>Persicirhabdus</taxon>
    </lineage>
</organism>
<dbReference type="Proteomes" id="UP000624703">
    <property type="component" value="Unassembled WGS sequence"/>
</dbReference>
<gene>
    <name evidence="1" type="ORF">JIN82_10715</name>
</gene>
<keyword evidence="2" id="KW-1185">Reference proteome</keyword>
<reference evidence="1" key="1">
    <citation type="submission" date="2021-01" db="EMBL/GenBank/DDBJ databases">
        <title>Modified the classification status of verrucomicrobia.</title>
        <authorList>
            <person name="Feng X."/>
        </authorList>
    </citation>
    <scope>NUCLEOTIDE SEQUENCE</scope>
    <source>
        <strain evidence="1">_KCTC 22039</strain>
    </source>
</reference>
<name>A0A8J7MHU9_9BACT</name>
<dbReference type="AlphaFoldDB" id="A0A8J7MHU9"/>
<dbReference type="RefSeq" id="WP_200311618.1">
    <property type="nucleotide sequence ID" value="NZ_JAENIM010000039.1"/>
</dbReference>
<accession>A0A8J7MHU9</accession>